<reference evidence="1" key="1">
    <citation type="submission" date="2023-06" db="EMBL/GenBank/DDBJ databases">
        <title>Genomic analysis of the entomopathogenic nematode Steinernema hermaphroditum.</title>
        <authorList>
            <person name="Schwarz E.M."/>
            <person name="Heppert J.K."/>
            <person name="Baniya A."/>
            <person name="Schwartz H.T."/>
            <person name="Tan C.-H."/>
            <person name="Antoshechkin I."/>
            <person name="Sternberg P.W."/>
            <person name="Goodrich-Blair H."/>
            <person name="Dillman A.R."/>
        </authorList>
    </citation>
    <scope>NUCLEOTIDE SEQUENCE</scope>
    <source>
        <strain evidence="1">PS9179</strain>
        <tissue evidence="1">Whole animal</tissue>
    </source>
</reference>
<comment type="caution">
    <text evidence="1">The sequence shown here is derived from an EMBL/GenBank/DDBJ whole genome shotgun (WGS) entry which is preliminary data.</text>
</comment>
<evidence type="ECO:0000313" key="1">
    <source>
        <dbReference type="EMBL" id="KAK0429336.1"/>
    </source>
</evidence>
<evidence type="ECO:0000313" key="2">
    <source>
        <dbReference type="Proteomes" id="UP001175271"/>
    </source>
</evidence>
<organism evidence="1 2">
    <name type="scientific">Steinernema hermaphroditum</name>
    <dbReference type="NCBI Taxonomy" id="289476"/>
    <lineage>
        <taxon>Eukaryota</taxon>
        <taxon>Metazoa</taxon>
        <taxon>Ecdysozoa</taxon>
        <taxon>Nematoda</taxon>
        <taxon>Chromadorea</taxon>
        <taxon>Rhabditida</taxon>
        <taxon>Tylenchina</taxon>
        <taxon>Panagrolaimomorpha</taxon>
        <taxon>Strongyloidoidea</taxon>
        <taxon>Steinernematidae</taxon>
        <taxon>Steinernema</taxon>
    </lineage>
</organism>
<keyword evidence="2" id="KW-1185">Reference proteome</keyword>
<protein>
    <submittedName>
        <fullName evidence="1">Uncharacterized protein</fullName>
    </submittedName>
</protein>
<dbReference type="EMBL" id="JAUCMV010000001">
    <property type="protein sequence ID" value="KAK0429336.1"/>
    <property type="molecule type" value="Genomic_DNA"/>
</dbReference>
<name>A0AA39IRW1_9BILA</name>
<gene>
    <name evidence="1" type="ORF">QR680_011328</name>
</gene>
<proteinExistence type="predicted"/>
<accession>A0AA39IRW1</accession>
<dbReference type="Proteomes" id="UP001175271">
    <property type="component" value="Unassembled WGS sequence"/>
</dbReference>
<dbReference type="AlphaFoldDB" id="A0AA39IRW1"/>
<sequence length="93" mass="10214">MNEGQAVDKMVGGLIDNRLADKMSEERMEDHLADKTREGHPVDKTIGKVIEGRLANQMTTGTREDRLVVTREAKSAVVMSAEGPMNAPPRNLP</sequence>